<evidence type="ECO:0000259" key="6">
    <source>
        <dbReference type="Pfam" id="PF08281"/>
    </source>
</evidence>
<dbReference type="InterPro" id="IPR013324">
    <property type="entry name" value="RNA_pol_sigma_r3/r4-like"/>
</dbReference>
<keyword evidence="8" id="KW-1185">Reference proteome</keyword>
<name>A0ABU1ML82_9SPHN</name>
<dbReference type="EMBL" id="JAVDRD010000004">
    <property type="protein sequence ID" value="MDR6511098.1"/>
    <property type="molecule type" value="Genomic_DNA"/>
</dbReference>
<evidence type="ECO:0000256" key="2">
    <source>
        <dbReference type="ARBA" id="ARBA00023015"/>
    </source>
</evidence>
<dbReference type="InterPro" id="IPR036388">
    <property type="entry name" value="WH-like_DNA-bd_sf"/>
</dbReference>
<comment type="similarity">
    <text evidence="1">Belongs to the sigma-70 factor family. ECF subfamily.</text>
</comment>
<sequence length="172" mass="19674">MSSKRIIPPAGEAPLSGFERHRRALRAWLGRRLGNAADVDDAVQDVWLRAHERLDSGAVDNPRAYLFTAANSVVHDRARRAGVRHERAHRSLEENDHPVEWITPERVLEGKEALNVIMNRLSTMPERTRDVFVLHRFEGMAYAEIARRMGISVSSVEKHIMKALRLLLEIEE</sequence>
<keyword evidence="3" id="KW-0731">Sigma factor</keyword>
<dbReference type="PANTHER" id="PTHR43133">
    <property type="entry name" value="RNA POLYMERASE ECF-TYPE SIGMA FACTO"/>
    <property type="match status" value="1"/>
</dbReference>
<dbReference type="SUPFAM" id="SSF88659">
    <property type="entry name" value="Sigma3 and sigma4 domains of RNA polymerase sigma factors"/>
    <property type="match status" value="1"/>
</dbReference>
<dbReference type="SUPFAM" id="SSF88946">
    <property type="entry name" value="Sigma2 domain of RNA polymerase sigma factors"/>
    <property type="match status" value="1"/>
</dbReference>
<evidence type="ECO:0000313" key="7">
    <source>
        <dbReference type="EMBL" id="MDR6511098.1"/>
    </source>
</evidence>
<gene>
    <name evidence="7" type="ORF">J2792_001970</name>
</gene>
<dbReference type="InterPro" id="IPR039425">
    <property type="entry name" value="RNA_pol_sigma-70-like"/>
</dbReference>
<keyword evidence="2" id="KW-0805">Transcription regulation</keyword>
<dbReference type="InterPro" id="IPR013249">
    <property type="entry name" value="RNA_pol_sigma70_r4_t2"/>
</dbReference>
<protein>
    <submittedName>
        <fullName evidence="7">RNA polymerase sigma-70 factor (ECF subfamily)</fullName>
    </submittedName>
</protein>
<evidence type="ECO:0000259" key="5">
    <source>
        <dbReference type="Pfam" id="PF04542"/>
    </source>
</evidence>
<dbReference type="InterPro" id="IPR007627">
    <property type="entry name" value="RNA_pol_sigma70_r2"/>
</dbReference>
<evidence type="ECO:0000313" key="8">
    <source>
        <dbReference type="Proteomes" id="UP001184150"/>
    </source>
</evidence>
<evidence type="ECO:0000256" key="3">
    <source>
        <dbReference type="ARBA" id="ARBA00023082"/>
    </source>
</evidence>
<accession>A0ABU1ML82</accession>
<proteinExistence type="inferred from homology"/>
<dbReference type="PANTHER" id="PTHR43133:SF63">
    <property type="entry name" value="RNA POLYMERASE SIGMA FACTOR FECI-RELATED"/>
    <property type="match status" value="1"/>
</dbReference>
<dbReference type="Pfam" id="PF08281">
    <property type="entry name" value="Sigma70_r4_2"/>
    <property type="match status" value="1"/>
</dbReference>
<feature type="domain" description="RNA polymerase sigma factor 70 region 4 type 2" evidence="6">
    <location>
        <begin position="116"/>
        <end position="167"/>
    </location>
</feature>
<dbReference type="InterPro" id="IPR013325">
    <property type="entry name" value="RNA_pol_sigma_r2"/>
</dbReference>
<dbReference type="Gene3D" id="1.10.1740.10">
    <property type="match status" value="1"/>
</dbReference>
<dbReference type="RefSeq" id="WP_168352235.1">
    <property type="nucleotide sequence ID" value="NZ_JAVDRD010000004.1"/>
</dbReference>
<dbReference type="Proteomes" id="UP001184150">
    <property type="component" value="Unassembled WGS sequence"/>
</dbReference>
<comment type="caution">
    <text evidence="7">The sequence shown here is derived from an EMBL/GenBank/DDBJ whole genome shotgun (WGS) entry which is preliminary data.</text>
</comment>
<reference evidence="7 8" key="1">
    <citation type="submission" date="2023-07" db="EMBL/GenBank/DDBJ databases">
        <title>Sorghum-associated microbial communities from plants grown in Nebraska, USA.</title>
        <authorList>
            <person name="Schachtman D."/>
        </authorList>
    </citation>
    <scope>NUCLEOTIDE SEQUENCE [LARGE SCALE GENOMIC DNA]</scope>
    <source>
        <strain evidence="7 8">DS1027</strain>
    </source>
</reference>
<keyword evidence="4" id="KW-0804">Transcription</keyword>
<dbReference type="CDD" id="cd06171">
    <property type="entry name" value="Sigma70_r4"/>
    <property type="match status" value="1"/>
</dbReference>
<dbReference type="Gene3D" id="1.10.10.10">
    <property type="entry name" value="Winged helix-like DNA-binding domain superfamily/Winged helix DNA-binding domain"/>
    <property type="match status" value="1"/>
</dbReference>
<feature type="domain" description="RNA polymerase sigma-70 region 2" evidence="5">
    <location>
        <begin position="18"/>
        <end position="82"/>
    </location>
</feature>
<organism evidence="7 8">
    <name type="scientific">Novosphingobium capsulatum</name>
    <dbReference type="NCBI Taxonomy" id="13688"/>
    <lineage>
        <taxon>Bacteria</taxon>
        <taxon>Pseudomonadati</taxon>
        <taxon>Pseudomonadota</taxon>
        <taxon>Alphaproteobacteria</taxon>
        <taxon>Sphingomonadales</taxon>
        <taxon>Sphingomonadaceae</taxon>
        <taxon>Novosphingobium</taxon>
    </lineage>
</organism>
<evidence type="ECO:0000256" key="1">
    <source>
        <dbReference type="ARBA" id="ARBA00010641"/>
    </source>
</evidence>
<dbReference type="NCBIfam" id="TIGR02937">
    <property type="entry name" value="sigma70-ECF"/>
    <property type="match status" value="1"/>
</dbReference>
<dbReference type="InterPro" id="IPR014284">
    <property type="entry name" value="RNA_pol_sigma-70_dom"/>
</dbReference>
<dbReference type="Pfam" id="PF04542">
    <property type="entry name" value="Sigma70_r2"/>
    <property type="match status" value="1"/>
</dbReference>
<evidence type="ECO:0000256" key="4">
    <source>
        <dbReference type="ARBA" id="ARBA00023163"/>
    </source>
</evidence>